<dbReference type="EMBL" id="ABDG02000012">
    <property type="protein sequence ID" value="EHK50900.1"/>
    <property type="molecule type" value="Genomic_DNA"/>
</dbReference>
<evidence type="ECO:0000313" key="2">
    <source>
        <dbReference type="EMBL" id="EHK50900.1"/>
    </source>
</evidence>
<keyword evidence="3" id="KW-1185">Reference proteome</keyword>
<name>G9NEK2_HYPAI</name>
<dbReference type="Proteomes" id="UP000005426">
    <property type="component" value="Unassembled WGS sequence"/>
</dbReference>
<proteinExistence type="predicted"/>
<evidence type="ECO:0000313" key="3">
    <source>
        <dbReference type="Proteomes" id="UP000005426"/>
    </source>
</evidence>
<dbReference type="STRING" id="452589.G9NEK2"/>
<accession>G9NEK2</accession>
<organism evidence="2 3">
    <name type="scientific">Hypocrea atroviridis (strain ATCC 20476 / IMI 206040)</name>
    <name type="common">Trichoderma atroviride</name>
    <dbReference type="NCBI Taxonomy" id="452589"/>
    <lineage>
        <taxon>Eukaryota</taxon>
        <taxon>Fungi</taxon>
        <taxon>Dikarya</taxon>
        <taxon>Ascomycota</taxon>
        <taxon>Pezizomycotina</taxon>
        <taxon>Sordariomycetes</taxon>
        <taxon>Hypocreomycetidae</taxon>
        <taxon>Hypocreales</taxon>
        <taxon>Hypocreaceae</taxon>
        <taxon>Trichoderma</taxon>
    </lineage>
</organism>
<comment type="caution">
    <text evidence="2">The sequence shown here is derived from an EMBL/GenBank/DDBJ whole genome shotgun (WGS) entry which is preliminary data.</text>
</comment>
<dbReference type="InterPro" id="IPR000477">
    <property type="entry name" value="RT_dom"/>
</dbReference>
<dbReference type="PANTHER" id="PTHR19446">
    <property type="entry name" value="REVERSE TRANSCRIPTASES"/>
    <property type="match status" value="1"/>
</dbReference>
<reference evidence="2 3" key="1">
    <citation type="journal article" date="2011" name="Genome Biol.">
        <title>Comparative genome sequence analysis underscores mycoparasitism as the ancestral life style of Trichoderma.</title>
        <authorList>
            <person name="Kubicek C.P."/>
            <person name="Herrera-Estrella A."/>
            <person name="Seidl-Seiboth V."/>
            <person name="Martinez D.A."/>
            <person name="Druzhinina I.S."/>
            <person name="Thon M."/>
            <person name="Zeilinger S."/>
            <person name="Casas-Flores S."/>
            <person name="Horwitz B.A."/>
            <person name="Mukherjee P.K."/>
            <person name="Mukherjee M."/>
            <person name="Kredics L."/>
            <person name="Alcaraz L.D."/>
            <person name="Aerts A."/>
            <person name="Antal Z."/>
            <person name="Atanasova L."/>
            <person name="Cervantes-Badillo M.G."/>
            <person name="Challacombe J."/>
            <person name="Chertkov O."/>
            <person name="McCluskey K."/>
            <person name="Coulpier F."/>
            <person name="Deshpande N."/>
            <person name="von Doehren H."/>
            <person name="Ebbole D.J."/>
            <person name="Esquivel-Naranjo E.U."/>
            <person name="Fekete E."/>
            <person name="Flipphi M."/>
            <person name="Glaser F."/>
            <person name="Gomez-Rodriguez E.Y."/>
            <person name="Gruber S."/>
            <person name="Han C."/>
            <person name="Henrissat B."/>
            <person name="Hermosa R."/>
            <person name="Hernandez-Onate M."/>
            <person name="Karaffa L."/>
            <person name="Kosti I."/>
            <person name="Le Crom S."/>
            <person name="Lindquist E."/>
            <person name="Lucas S."/>
            <person name="Luebeck M."/>
            <person name="Luebeck P.S."/>
            <person name="Margeot A."/>
            <person name="Metz B."/>
            <person name="Misra M."/>
            <person name="Nevalainen H."/>
            <person name="Omann M."/>
            <person name="Packer N."/>
            <person name="Perrone G."/>
            <person name="Uresti-Rivera E.E."/>
            <person name="Salamov A."/>
            <person name="Schmoll M."/>
            <person name="Seiboth B."/>
            <person name="Shapiro H."/>
            <person name="Sukno S."/>
            <person name="Tamayo-Ramos J.A."/>
            <person name="Tisch D."/>
            <person name="Wiest A."/>
            <person name="Wilkinson H.H."/>
            <person name="Zhang M."/>
            <person name="Coutinho P.M."/>
            <person name="Kenerley C.M."/>
            <person name="Monte E."/>
            <person name="Baker S.E."/>
            <person name="Grigoriev I.V."/>
        </authorList>
    </citation>
    <scope>NUCLEOTIDE SEQUENCE [LARGE SCALE GENOMIC DNA]</scope>
    <source>
        <strain evidence="3">ATCC 20476 / IMI 206040</strain>
    </source>
</reference>
<gene>
    <name evidence="2" type="ORF">TRIATDRAFT_314075</name>
</gene>
<dbReference type="AlphaFoldDB" id="G9NEK2"/>
<dbReference type="HOGENOM" id="CLU_2049981_0_0_1"/>
<protein>
    <recommendedName>
        <fullName evidence="1">Reverse transcriptase domain-containing protein</fullName>
    </recommendedName>
</protein>
<sequence>MVGHLVAPHLAYRPIALLSSIGKIFEQIMVKHIKDFVAESVSNKKPLLPLMQFGGLVGRSTTMALQALTNFVYTGWASGNKRKVSLLGLDISGAFPRVNRRKLLRTLVQKGLPGYIIKFA</sequence>
<dbReference type="PROSITE" id="PS50878">
    <property type="entry name" value="RT_POL"/>
    <property type="match status" value="1"/>
</dbReference>
<evidence type="ECO:0000259" key="1">
    <source>
        <dbReference type="PROSITE" id="PS50878"/>
    </source>
</evidence>
<dbReference type="OrthoDB" id="4842715at2759"/>
<feature type="domain" description="Reverse transcriptase" evidence="1">
    <location>
        <begin position="1"/>
        <end position="120"/>
    </location>
</feature>